<evidence type="ECO:0000256" key="4">
    <source>
        <dbReference type="HAMAP-Rule" id="MF_00995"/>
    </source>
</evidence>
<dbReference type="Pfam" id="PF02621">
    <property type="entry name" value="VitK2_biosynth"/>
    <property type="match status" value="1"/>
</dbReference>
<keyword evidence="6" id="KW-1185">Reference proteome</keyword>
<evidence type="ECO:0000256" key="1">
    <source>
        <dbReference type="ARBA" id="ARBA00004863"/>
    </source>
</evidence>
<evidence type="ECO:0000313" key="6">
    <source>
        <dbReference type="Proteomes" id="UP001597403"/>
    </source>
</evidence>
<keyword evidence="3 4" id="KW-0456">Lyase</keyword>
<sequence length="289" mass="32819">MVVKNFEQPFKIGKIEYTNDWPVYHHFDPSALSLPAEIHSDLPANLNRGLLEETLYLTPVSSFAYGTRSSDFWLLPDLSVSAKNAVGSILLFSRKPIAELGNGTIALTNTSATSINLLKIILNKRYHLTPEYISMDPSLDEMMEQADAALLIGDHAIAAAQKDTGYIVTDLGQEWKSWTGLSMTFAVWAVNKKFAATYPEFVTETGQQLVKSKQRSIADLNPVIQEAQQKMGGDHAYWKHYFQQLWYDFGETEQKGLALYFKYAYELELLDHEVHMELWTDNTLIRVNE</sequence>
<evidence type="ECO:0000256" key="3">
    <source>
        <dbReference type="ARBA" id="ARBA00023239"/>
    </source>
</evidence>
<dbReference type="EC" id="4.2.1.151" evidence="4"/>
<organism evidence="5 6">
    <name type="scientific">Paenibacillus nicotianae</name>
    <dbReference type="NCBI Taxonomy" id="1526551"/>
    <lineage>
        <taxon>Bacteria</taxon>
        <taxon>Bacillati</taxon>
        <taxon>Bacillota</taxon>
        <taxon>Bacilli</taxon>
        <taxon>Bacillales</taxon>
        <taxon>Paenibacillaceae</taxon>
        <taxon>Paenibacillus</taxon>
    </lineage>
</organism>
<dbReference type="PANTHER" id="PTHR37690:SF1">
    <property type="entry name" value="CHORISMATE DEHYDRATASE"/>
    <property type="match status" value="1"/>
</dbReference>
<dbReference type="Proteomes" id="UP001597403">
    <property type="component" value="Unassembled WGS sequence"/>
</dbReference>
<dbReference type="HAMAP" id="MF_00995">
    <property type="entry name" value="MqnA"/>
    <property type="match status" value="1"/>
</dbReference>
<keyword evidence="2 4" id="KW-0474">Menaquinone biosynthesis</keyword>
<dbReference type="InterPro" id="IPR030868">
    <property type="entry name" value="MqnA"/>
</dbReference>
<evidence type="ECO:0000313" key="5">
    <source>
        <dbReference type="EMBL" id="MFD1989777.1"/>
    </source>
</evidence>
<dbReference type="PANTHER" id="PTHR37690">
    <property type="entry name" value="CHORISMATE DEHYDRATASE"/>
    <property type="match status" value="1"/>
</dbReference>
<comment type="pathway">
    <text evidence="1 4">Quinol/quinone metabolism; menaquinone biosynthesis.</text>
</comment>
<evidence type="ECO:0000256" key="2">
    <source>
        <dbReference type="ARBA" id="ARBA00022428"/>
    </source>
</evidence>
<comment type="caution">
    <text evidence="5">The sequence shown here is derived from an EMBL/GenBank/DDBJ whole genome shotgun (WGS) entry which is preliminary data.</text>
</comment>
<accession>A0ABW4UQG0</accession>
<comment type="function">
    <text evidence="4">Catalyzes the dehydration of chorismate into 3-[(1-carboxyvinyl)oxy]benzoate, a step in the biosynthesis of menaquinone (MK, vitamin K2).</text>
</comment>
<comment type="similarity">
    <text evidence="4">Belongs to the MqnA/MqnD family. MqnA subfamily.</text>
</comment>
<dbReference type="Gene3D" id="3.40.190.10">
    <property type="entry name" value="Periplasmic binding protein-like II"/>
    <property type="match status" value="2"/>
</dbReference>
<name>A0ABW4UQG0_9BACL</name>
<reference evidence="6" key="1">
    <citation type="journal article" date="2019" name="Int. J. Syst. Evol. Microbiol.">
        <title>The Global Catalogue of Microorganisms (GCM) 10K type strain sequencing project: providing services to taxonomists for standard genome sequencing and annotation.</title>
        <authorList>
            <consortium name="The Broad Institute Genomics Platform"/>
            <consortium name="The Broad Institute Genome Sequencing Center for Infectious Disease"/>
            <person name="Wu L."/>
            <person name="Ma J."/>
        </authorList>
    </citation>
    <scope>NUCLEOTIDE SEQUENCE [LARGE SCALE GENOMIC DNA]</scope>
    <source>
        <strain evidence="6">CGMCC 1.15067</strain>
    </source>
</reference>
<dbReference type="EMBL" id="JBHUGF010000010">
    <property type="protein sequence ID" value="MFD1989777.1"/>
    <property type="molecule type" value="Genomic_DNA"/>
</dbReference>
<proteinExistence type="inferred from homology"/>
<protein>
    <recommendedName>
        <fullName evidence="4">Chorismate dehydratase</fullName>
        <ecNumber evidence="4">4.2.1.151</ecNumber>
    </recommendedName>
    <alternativeName>
        <fullName evidence="4">Menaquinone biosynthetic enzyme MqnA</fullName>
    </alternativeName>
</protein>
<dbReference type="InterPro" id="IPR003773">
    <property type="entry name" value="Menaquinone_biosynth"/>
</dbReference>
<gene>
    <name evidence="4" type="primary">mqnA</name>
    <name evidence="5" type="ORF">ACFSGI_07400</name>
</gene>
<dbReference type="SUPFAM" id="SSF53850">
    <property type="entry name" value="Periplasmic binding protein-like II"/>
    <property type="match status" value="1"/>
</dbReference>
<dbReference type="RefSeq" id="WP_204823514.1">
    <property type="nucleotide sequence ID" value="NZ_JBHUGF010000010.1"/>
</dbReference>
<comment type="catalytic activity">
    <reaction evidence="4">
        <text>chorismate = 3-[(1-carboxyvinyl)-oxy]benzoate + H2O</text>
        <dbReference type="Rhea" id="RHEA:40051"/>
        <dbReference type="ChEBI" id="CHEBI:15377"/>
        <dbReference type="ChEBI" id="CHEBI:29748"/>
        <dbReference type="ChEBI" id="CHEBI:76981"/>
        <dbReference type="EC" id="4.2.1.151"/>
    </reaction>
</comment>
<dbReference type="CDD" id="cd13634">
    <property type="entry name" value="PBP2_Sco4506"/>
    <property type="match status" value="1"/>
</dbReference>